<comment type="caution">
    <text evidence="1">The sequence shown here is derived from an EMBL/GenBank/DDBJ whole genome shotgun (WGS) entry which is preliminary data.</text>
</comment>
<reference evidence="1 2" key="1">
    <citation type="submission" date="2013-02" db="EMBL/GenBank/DDBJ databases">
        <title>The Genome Sequence of Acinetobacter soli NIPH 2899.</title>
        <authorList>
            <consortium name="The Broad Institute Genome Sequencing Platform"/>
            <consortium name="The Broad Institute Genome Sequencing Center for Infectious Disease"/>
            <person name="Cerqueira G."/>
            <person name="Feldgarden M."/>
            <person name="Courvalin P."/>
            <person name="Perichon B."/>
            <person name="Grillot-Courvalin C."/>
            <person name="Clermont D."/>
            <person name="Rocha E."/>
            <person name="Yoon E.-J."/>
            <person name="Nemec A."/>
            <person name="Walker B."/>
            <person name="Young S.K."/>
            <person name="Zeng Q."/>
            <person name="Gargeya S."/>
            <person name="Fitzgerald M."/>
            <person name="Haas B."/>
            <person name="Abouelleil A."/>
            <person name="Alvarado L."/>
            <person name="Arachchi H.M."/>
            <person name="Berlin A.M."/>
            <person name="Chapman S.B."/>
            <person name="Dewar J."/>
            <person name="Goldberg J."/>
            <person name="Griggs A."/>
            <person name="Gujja S."/>
            <person name="Hansen M."/>
            <person name="Howarth C."/>
            <person name="Imamovic A."/>
            <person name="Larimer J."/>
            <person name="McCowan C."/>
            <person name="Murphy C."/>
            <person name="Neiman D."/>
            <person name="Pearson M."/>
            <person name="Priest M."/>
            <person name="Roberts A."/>
            <person name="Saif S."/>
            <person name="Shea T."/>
            <person name="Sisk P."/>
            <person name="Sykes S."/>
            <person name="Wortman J."/>
            <person name="Nusbaum C."/>
            <person name="Birren B."/>
        </authorList>
    </citation>
    <scope>NUCLEOTIDE SEQUENCE [LARGE SCALE GENOMIC DNA]</scope>
    <source>
        <strain evidence="1 2">NIPH 2899</strain>
    </source>
</reference>
<dbReference type="Proteomes" id="UP000018433">
    <property type="component" value="Unassembled WGS sequence"/>
</dbReference>
<name>A0ABN0JWJ7_9GAMM</name>
<sequence length="129" mass="15019">MLMQISVFLQPLLPEKYQVSRVCMTLSILKSEHDTSHKMIGHSDHQAPFITRLINKQHSPVHDSHMLDHSCVFCTVHGFLVVHLDADIKEVFERVRLQLLRYQAAFKHVYFQLKRLFLSPQGRAPPVFS</sequence>
<gene>
    <name evidence="1" type="ORF">F950_02479</name>
</gene>
<protein>
    <submittedName>
        <fullName evidence="1">Uncharacterized protein</fullName>
    </submittedName>
</protein>
<dbReference type="EMBL" id="APPV01000011">
    <property type="protein sequence ID" value="ENV59925.1"/>
    <property type="molecule type" value="Genomic_DNA"/>
</dbReference>
<keyword evidence="2" id="KW-1185">Reference proteome</keyword>
<evidence type="ECO:0000313" key="1">
    <source>
        <dbReference type="EMBL" id="ENV59925.1"/>
    </source>
</evidence>
<evidence type="ECO:0000313" key="2">
    <source>
        <dbReference type="Proteomes" id="UP000018433"/>
    </source>
</evidence>
<organism evidence="1 2">
    <name type="scientific">Acinetobacter soli NIPH 2899</name>
    <dbReference type="NCBI Taxonomy" id="1217677"/>
    <lineage>
        <taxon>Bacteria</taxon>
        <taxon>Pseudomonadati</taxon>
        <taxon>Pseudomonadota</taxon>
        <taxon>Gammaproteobacteria</taxon>
        <taxon>Moraxellales</taxon>
        <taxon>Moraxellaceae</taxon>
        <taxon>Acinetobacter</taxon>
    </lineage>
</organism>
<accession>A0ABN0JWJ7</accession>
<proteinExistence type="predicted"/>